<evidence type="ECO:0000256" key="2">
    <source>
        <dbReference type="ARBA" id="ARBA00023242"/>
    </source>
</evidence>
<proteinExistence type="predicted"/>
<dbReference type="EMBL" id="WHWC01000019">
    <property type="protein sequence ID" value="KAG8364007.1"/>
    <property type="molecule type" value="Genomic_DNA"/>
</dbReference>
<dbReference type="AlphaFoldDB" id="A0AAV6W9N1"/>
<feature type="compositionally biased region" description="Low complexity" evidence="3">
    <location>
        <begin position="97"/>
        <end position="110"/>
    </location>
</feature>
<dbReference type="GO" id="GO:0003713">
    <property type="term" value="F:transcription coactivator activity"/>
    <property type="evidence" value="ECO:0007669"/>
    <property type="project" value="InterPro"/>
</dbReference>
<dbReference type="Pfam" id="PF16987">
    <property type="entry name" value="KIX_2"/>
    <property type="match status" value="1"/>
</dbReference>
<comment type="subcellular location">
    <subcellularLocation>
        <location evidence="1">Nucleus</location>
    </subcellularLocation>
</comment>
<keyword evidence="2" id="KW-0539">Nucleus</keyword>
<evidence type="ECO:0000313" key="5">
    <source>
        <dbReference type="EMBL" id="KAG8364007.1"/>
    </source>
</evidence>
<dbReference type="GO" id="GO:0005634">
    <property type="term" value="C:nucleus"/>
    <property type="evidence" value="ECO:0007669"/>
    <property type="project" value="UniProtKB-SubCell"/>
</dbReference>
<accession>A0AAV6W9N1</accession>
<evidence type="ECO:0000256" key="3">
    <source>
        <dbReference type="SAM" id="MobiDB-lite"/>
    </source>
</evidence>
<dbReference type="Gene3D" id="1.10.246.20">
    <property type="entry name" value="Coactivator CBP, KIX domain"/>
    <property type="match status" value="1"/>
</dbReference>
<organism evidence="5 6">
    <name type="scientific">Buddleja alternifolia</name>
    <dbReference type="NCBI Taxonomy" id="168488"/>
    <lineage>
        <taxon>Eukaryota</taxon>
        <taxon>Viridiplantae</taxon>
        <taxon>Streptophyta</taxon>
        <taxon>Embryophyta</taxon>
        <taxon>Tracheophyta</taxon>
        <taxon>Spermatophyta</taxon>
        <taxon>Magnoliopsida</taxon>
        <taxon>eudicotyledons</taxon>
        <taxon>Gunneridae</taxon>
        <taxon>Pentapetalae</taxon>
        <taxon>asterids</taxon>
        <taxon>lamiids</taxon>
        <taxon>Lamiales</taxon>
        <taxon>Scrophulariaceae</taxon>
        <taxon>Buddlejeae</taxon>
        <taxon>Buddleja</taxon>
    </lineage>
</organism>
<dbReference type="FunFam" id="1.10.246.20:FF:000003">
    <property type="entry name" value="Mediator of RNA polymerase II transcription subunit 15a"/>
    <property type="match status" value="1"/>
</dbReference>
<name>A0AAV6W9N1_9LAMI</name>
<evidence type="ECO:0000259" key="4">
    <source>
        <dbReference type="Pfam" id="PF16987"/>
    </source>
</evidence>
<evidence type="ECO:0000256" key="1">
    <source>
        <dbReference type="ARBA" id="ARBA00004123"/>
    </source>
</evidence>
<sequence>MAPGQVVGGEAVAEGGGWRAQLQPDSRHRIVNKIMETLKKHLPFAVDAEEEGLQELRKIAVRFEEKTYAAATSQNDYLRKISLKMLTMEMKSQNPMANSLQSSAASNSENPQEPAS</sequence>
<feature type="region of interest" description="Disordered" evidence="3">
    <location>
        <begin position="92"/>
        <end position="116"/>
    </location>
</feature>
<dbReference type="Proteomes" id="UP000826271">
    <property type="component" value="Unassembled WGS sequence"/>
</dbReference>
<comment type="caution">
    <text evidence="5">The sequence shown here is derived from an EMBL/GenBank/DDBJ whole genome shotgun (WGS) entry which is preliminary data.</text>
</comment>
<dbReference type="PANTHER" id="PTHR33137">
    <property type="entry name" value="MEDIATOR OF RNA POLYMERASE II TRANSCRIPTION SUBUNIT 15A-RELATED"/>
    <property type="match status" value="1"/>
</dbReference>
<dbReference type="SUPFAM" id="SSF47040">
    <property type="entry name" value="Kix domain of CBP (creb binding protein)"/>
    <property type="match status" value="1"/>
</dbReference>
<reference evidence="5" key="1">
    <citation type="submission" date="2019-10" db="EMBL/GenBank/DDBJ databases">
        <authorList>
            <person name="Zhang R."/>
            <person name="Pan Y."/>
            <person name="Wang J."/>
            <person name="Ma R."/>
            <person name="Yu S."/>
        </authorList>
    </citation>
    <scope>NUCLEOTIDE SEQUENCE</scope>
    <source>
        <strain evidence="5">LA-IB0</strain>
        <tissue evidence="5">Leaf</tissue>
    </source>
</reference>
<dbReference type="InterPro" id="IPR036546">
    <property type="entry name" value="MED15_KIX"/>
</dbReference>
<dbReference type="GO" id="GO:0031490">
    <property type="term" value="F:chromatin DNA binding"/>
    <property type="evidence" value="ECO:0007669"/>
    <property type="project" value="InterPro"/>
</dbReference>
<keyword evidence="6" id="KW-1185">Reference proteome</keyword>
<protein>
    <recommendedName>
        <fullName evidence="4">Mediator complex subunit 15 KIX domain-containing protein</fullName>
    </recommendedName>
</protein>
<evidence type="ECO:0000313" key="6">
    <source>
        <dbReference type="Proteomes" id="UP000826271"/>
    </source>
</evidence>
<dbReference type="InterPro" id="IPR044661">
    <property type="entry name" value="MED15a/b/c-like"/>
</dbReference>
<dbReference type="PANTHER" id="PTHR33137:SF4">
    <property type="entry name" value="MEDIATOR OF RNA POLYMERASE II TRANSCRIPTION SUBUNIT 15A-RELATED"/>
    <property type="match status" value="1"/>
</dbReference>
<feature type="domain" description="Mediator complex subunit 15 KIX" evidence="4">
    <location>
        <begin position="16"/>
        <end position="98"/>
    </location>
</feature>
<gene>
    <name evidence="5" type="ORF">BUALT_Bualt19G0081500</name>
</gene>
<dbReference type="InterPro" id="IPR036529">
    <property type="entry name" value="KIX_dom_sf"/>
</dbReference>